<dbReference type="GeneID" id="38781289"/>
<dbReference type="AlphaFoldDB" id="A0A401GQ91"/>
<accession>A0A401GQ91</accession>
<dbReference type="OrthoDB" id="2802139at2759"/>
<organism evidence="1 2">
    <name type="scientific">Sparassis crispa</name>
    <dbReference type="NCBI Taxonomy" id="139825"/>
    <lineage>
        <taxon>Eukaryota</taxon>
        <taxon>Fungi</taxon>
        <taxon>Dikarya</taxon>
        <taxon>Basidiomycota</taxon>
        <taxon>Agaricomycotina</taxon>
        <taxon>Agaricomycetes</taxon>
        <taxon>Polyporales</taxon>
        <taxon>Sparassidaceae</taxon>
        <taxon>Sparassis</taxon>
    </lineage>
</organism>
<gene>
    <name evidence="1" type="ORF">SCP_0603510</name>
</gene>
<name>A0A401GQ91_9APHY</name>
<reference evidence="1 2" key="1">
    <citation type="journal article" date="2018" name="Sci. Rep.">
        <title>Genome sequence of the cauliflower mushroom Sparassis crispa (Hanabiratake) and its association with beneficial usage.</title>
        <authorList>
            <person name="Kiyama R."/>
            <person name="Furutani Y."/>
            <person name="Kawaguchi K."/>
            <person name="Nakanishi T."/>
        </authorList>
    </citation>
    <scope>NUCLEOTIDE SEQUENCE [LARGE SCALE GENOMIC DNA]</scope>
</reference>
<proteinExistence type="predicted"/>
<dbReference type="STRING" id="139825.A0A401GQ91"/>
<dbReference type="EMBL" id="BFAD01000006">
    <property type="protein sequence ID" value="GBE84372.1"/>
    <property type="molecule type" value="Genomic_DNA"/>
</dbReference>
<dbReference type="InParanoid" id="A0A401GQ91"/>
<dbReference type="RefSeq" id="XP_027615285.1">
    <property type="nucleotide sequence ID" value="XM_027759484.1"/>
</dbReference>
<evidence type="ECO:0000313" key="2">
    <source>
        <dbReference type="Proteomes" id="UP000287166"/>
    </source>
</evidence>
<sequence>MRAKTSIAHIQEKVNADAARYCGAFNAINSLSVLLNEPSRPHSLALLQEEDMWGMTEAGLGETQSCKKLPWIWWTHGVGDTSTTDAGVNEELHIKWCNARAQAYRWIEECYQLPEEMWRVISFHDWMWWWWMEQIDTIPARSPEHLEGATAYAYHQAKIWESMRDHCKSVWHCVPAWLQAGGDVTVAVDSAEVTLPEMGLVIGPMDILPPHT</sequence>
<dbReference type="Proteomes" id="UP000287166">
    <property type="component" value="Unassembled WGS sequence"/>
</dbReference>
<evidence type="ECO:0000313" key="1">
    <source>
        <dbReference type="EMBL" id="GBE84372.1"/>
    </source>
</evidence>
<keyword evidence="2" id="KW-1185">Reference proteome</keyword>
<comment type="caution">
    <text evidence="1">The sequence shown here is derived from an EMBL/GenBank/DDBJ whole genome shotgun (WGS) entry which is preliminary data.</text>
</comment>
<protein>
    <submittedName>
        <fullName evidence="1">Uncharacterized protein</fullName>
    </submittedName>
</protein>